<evidence type="ECO:0000256" key="1">
    <source>
        <dbReference type="ARBA" id="ARBA00001922"/>
    </source>
</evidence>
<keyword evidence="17" id="KW-1185">Reference proteome</keyword>
<evidence type="ECO:0000256" key="3">
    <source>
        <dbReference type="ARBA" id="ARBA00012274"/>
    </source>
</evidence>
<comment type="function">
    <text evidence="11">Catalyzes the reduction of ribonucleotides to deoxyribonucleotides. May function to provide a pool of deoxyribonucleotide precursors for DNA repair during oxygen limitation and/or for immediate growth after restoration of oxygen.</text>
</comment>
<evidence type="ECO:0000256" key="9">
    <source>
        <dbReference type="ARBA" id="ARBA00023157"/>
    </source>
</evidence>
<dbReference type="PANTHER" id="PTHR43371:SF1">
    <property type="entry name" value="RIBONUCLEOSIDE-DIPHOSPHATE REDUCTASE"/>
    <property type="match status" value="1"/>
</dbReference>
<dbReference type="GO" id="GO:0000166">
    <property type="term" value="F:nucleotide binding"/>
    <property type="evidence" value="ECO:0007669"/>
    <property type="project" value="UniProtKB-KW"/>
</dbReference>
<feature type="domain" description="TSCPD" evidence="15">
    <location>
        <begin position="625"/>
        <end position="728"/>
    </location>
</feature>
<keyword evidence="10" id="KW-0170">Cobalt</keyword>
<gene>
    <name evidence="16" type="ORF">RDp01_gp53</name>
</gene>
<dbReference type="InterPro" id="IPR013344">
    <property type="entry name" value="RNR_NrdJ/NrdZ"/>
</dbReference>
<evidence type="ECO:0000256" key="10">
    <source>
        <dbReference type="ARBA" id="ARBA00023285"/>
    </source>
</evidence>
<comment type="catalytic activity">
    <reaction evidence="13">
        <text>a 2'-deoxyribonucleoside 5'-diphosphate + [thioredoxin]-disulfide + H2O = a ribonucleoside 5'-diphosphate + [thioredoxin]-dithiol</text>
        <dbReference type="Rhea" id="RHEA:23252"/>
        <dbReference type="Rhea" id="RHEA-COMP:10698"/>
        <dbReference type="Rhea" id="RHEA-COMP:10700"/>
        <dbReference type="ChEBI" id="CHEBI:15377"/>
        <dbReference type="ChEBI" id="CHEBI:29950"/>
        <dbReference type="ChEBI" id="CHEBI:50058"/>
        <dbReference type="ChEBI" id="CHEBI:57930"/>
        <dbReference type="ChEBI" id="CHEBI:73316"/>
        <dbReference type="EC" id="1.17.4.1"/>
    </reaction>
</comment>
<protein>
    <recommendedName>
        <fullName evidence="4">Vitamin B12-dependent ribonucleotide reductase</fullName>
        <ecNumber evidence="3">1.17.4.1</ecNumber>
    </recommendedName>
    <alternativeName>
        <fullName evidence="12">Ribonucleoside-diphosphate reductase NrdJ</fullName>
    </alternativeName>
</protein>
<keyword evidence="7" id="KW-0547">Nucleotide-binding</keyword>
<dbReference type="EC" id="1.17.4.1" evidence="3"/>
<evidence type="ECO:0000313" key="16">
    <source>
        <dbReference type="EMBL" id="ANJ20787.1"/>
    </source>
</evidence>
<dbReference type="SUPFAM" id="SSF51998">
    <property type="entry name" value="PFL-like glycyl radical enzymes"/>
    <property type="match status" value="1"/>
</dbReference>
<dbReference type="InterPro" id="IPR050862">
    <property type="entry name" value="RdRp_reductase_class-2"/>
</dbReference>
<dbReference type="GO" id="GO:0004748">
    <property type="term" value="F:ribonucleoside-diphosphate reductase activity, thioredoxin disulfide as acceptor"/>
    <property type="evidence" value="ECO:0007669"/>
    <property type="project" value="UniProtKB-EC"/>
</dbReference>
<dbReference type="PRINTS" id="PR01183">
    <property type="entry name" value="RIBORDTASEM1"/>
</dbReference>
<evidence type="ECO:0000256" key="7">
    <source>
        <dbReference type="ARBA" id="ARBA00022741"/>
    </source>
</evidence>
<dbReference type="Gene3D" id="3.20.70.20">
    <property type="match status" value="1"/>
</dbReference>
<proteinExistence type="inferred from homology"/>
<feature type="domain" description="Ribonucleotide reductase large subunit C-terminal" evidence="14">
    <location>
        <begin position="92"/>
        <end position="587"/>
    </location>
</feature>
<dbReference type="GO" id="GO:0071897">
    <property type="term" value="P:DNA biosynthetic process"/>
    <property type="evidence" value="ECO:0007669"/>
    <property type="project" value="UniProtKB-KW"/>
</dbReference>
<evidence type="ECO:0000259" key="15">
    <source>
        <dbReference type="Pfam" id="PF12637"/>
    </source>
</evidence>
<evidence type="ECO:0000256" key="12">
    <source>
        <dbReference type="ARBA" id="ARBA00033050"/>
    </source>
</evidence>
<evidence type="ECO:0000256" key="2">
    <source>
        <dbReference type="ARBA" id="ARBA00007405"/>
    </source>
</evidence>
<comment type="cofactor">
    <cofactor evidence="1">
        <name>adenosylcob(III)alamin</name>
        <dbReference type="ChEBI" id="CHEBI:18408"/>
    </cofactor>
</comment>
<evidence type="ECO:0000256" key="6">
    <source>
        <dbReference type="ARBA" id="ARBA00022634"/>
    </source>
</evidence>
<dbReference type="InterPro" id="IPR024434">
    <property type="entry name" value="TSCPD_dom"/>
</dbReference>
<keyword evidence="8" id="KW-0560">Oxidoreductase</keyword>
<dbReference type="EMBL" id="KU885989">
    <property type="protein sequence ID" value="ANJ20787.1"/>
    <property type="molecule type" value="Genomic_DNA"/>
</dbReference>
<evidence type="ECO:0000256" key="4">
    <source>
        <dbReference type="ARBA" id="ARBA00014409"/>
    </source>
</evidence>
<keyword evidence="6" id="KW-0237">DNA synthesis</keyword>
<sequence length="799" mass="88536">MDSLFPQPICETVWGSKYQFKTEREGFMPDLTVHDTWDRIATSCASSPRFTTAEAQAAAHKRFYDILENFKFSPAGRIIAGSGTGRNVTLFNCFVMGTVPDSLAGIFDMLKEAALTMQQGGGIGYDFSTIRPKTAFVKGVEAEASGPLSFMDVWDKMCETIMSAGGRRGAMMATMACNHPDVLDFITAKRTVGRLNKFNMSVLVTDELMNKVKTEEDIALVHVEPPMIDSGLGQDADGKYIYEYINARDLWEAIMAETYHHAEPGVIFIDRINRENNLWFAETIAATNPCGEQPLPPYGACLLGSINLTKFVDNPFTPEASFRYGELERVMATAVELTDCVIDASNFPLEKQREEAELKRRMGIGVTGLADAMYMLGTKYGSESSQEFTREVLKVMAIAGYQASADLAKEYGPAPIFAETNNRKLALEKGMIRKLPVRVKESIMENGLRNSHILSIAPTGTMSIYMGNVSSGVEPNFADSYVRKVLQKDGTKIDERVYASAVLVFTQLYDQADDTRKRELDNWRENFWCTAQDLAPEDHVAVQAAAQEWVDSSISKTVNLPEDISMEDFASVYVDAFDQGCKGCTTYRPNDILGSVLSVEPEKKDEPEETVEPPVEPVVWERPYELSGKTYKLKWQGDAVYLTFNDIDAPEGWRAPFEMFVTTKNPEHAAWIGALTRMISAIFRRGGDIRFIIEELKNVHDPKGGAWVDGKYCPSLVALLGRTLETHLMRIGYQSTPEPVEITVYHSQATEDGPEAPEEPEVQIVVAGTPNQCPSCGEYAMVEGAGCSTCTSCGYSKCG</sequence>
<dbReference type="Pfam" id="PF12637">
    <property type="entry name" value="TSCPD"/>
    <property type="match status" value="1"/>
</dbReference>
<evidence type="ECO:0000256" key="13">
    <source>
        <dbReference type="ARBA" id="ARBA00047754"/>
    </source>
</evidence>
<accession>A0A191VYJ2</accession>
<keyword evidence="5" id="KW-0846">Cobalamin</keyword>
<evidence type="ECO:0000259" key="14">
    <source>
        <dbReference type="Pfam" id="PF02867"/>
    </source>
</evidence>
<dbReference type="PANTHER" id="PTHR43371">
    <property type="entry name" value="VITAMIN B12-DEPENDENT RIBONUCLEOTIDE REDUCTASE"/>
    <property type="match status" value="1"/>
</dbReference>
<dbReference type="InterPro" id="IPR000788">
    <property type="entry name" value="RNR_lg_C"/>
</dbReference>
<evidence type="ECO:0000256" key="11">
    <source>
        <dbReference type="ARBA" id="ARBA00025437"/>
    </source>
</evidence>
<name>A0A191VYJ2_9CAUD</name>
<dbReference type="Proteomes" id="UP000259976">
    <property type="component" value="Segment"/>
</dbReference>
<dbReference type="GO" id="GO:0031419">
    <property type="term" value="F:cobalamin binding"/>
    <property type="evidence" value="ECO:0007669"/>
    <property type="project" value="UniProtKB-KW"/>
</dbReference>
<evidence type="ECO:0000256" key="5">
    <source>
        <dbReference type="ARBA" id="ARBA00022628"/>
    </source>
</evidence>
<keyword evidence="9" id="KW-1015">Disulfide bond</keyword>
<comment type="similarity">
    <text evidence="2">Belongs to the ribonucleoside diphosphate reductase class-2 family.</text>
</comment>
<organism evidence="16 17">
    <name type="scientific">Roseobacter phage RD-1410W1-01</name>
    <dbReference type="NCBI Taxonomy" id="1815984"/>
    <lineage>
        <taxon>Viruses</taxon>
        <taxon>Duplodnaviria</taxon>
        <taxon>Heunggongvirae</taxon>
        <taxon>Uroviricota</taxon>
        <taxon>Caudoviricetes</taxon>
        <taxon>Schitoviridae</taxon>
        <taxon>Rhodovirinae</taxon>
        <taxon>Aoqinvirus</taxon>
        <taxon>Aoqinvirus RD1410W101</taxon>
    </lineage>
</organism>
<dbReference type="CDD" id="cd02888">
    <property type="entry name" value="RNR_II_dimer"/>
    <property type="match status" value="1"/>
</dbReference>
<dbReference type="NCBIfam" id="TIGR02504">
    <property type="entry name" value="NrdJ_Z"/>
    <property type="match status" value="1"/>
</dbReference>
<dbReference type="Pfam" id="PF02867">
    <property type="entry name" value="Ribonuc_red_lgC"/>
    <property type="match status" value="1"/>
</dbReference>
<reference evidence="16 17" key="1">
    <citation type="journal article" date="2016" name="Curr. Microbiol.">
        <title>Characterization and Complete Genome Sequences of Three N4-Like Roseobacter Phages Isolated from the South China Sea.</title>
        <authorList>
            <person name="Li B."/>
            <person name="Zhang S."/>
            <person name="Long L."/>
            <person name="Huang S."/>
        </authorList>
    </citation>
    <scope>NUCLEOTIDE SEQUENCE [LARGE SCALE GENOMIC DNA]</scope>
</reference>
<evidence type="ECO:0000313" key="17">
    <source>
        <dbReference type="Proteomes" id="UP000259976"/>
    </source>
</evidence>
<evidence type="ECO:0000256" key="8">
    <source>
        <dbReference type="ARBA" id="ARBA00023002"/>
    </source>
</evidence>